<keyword evidence="11" id="KW-1185">Reference proteome</keyword>
<dbReference type="PANTHER" id="PTHR23135">
    <property type="entry name" value="MUR LIGASE FAMILY MEMBER"/>
    <property type="match status" value="1"/>
</dbReference>
<keyword evidence="3" id="KW-0133">Cell shape</keyword>
<evidence type="ECO:0000256" key="6">
    <source>
        <dbReference type="ARBA" id="ARBA00023316"/>
    </source>
</evidence>
<evidence type="ECO:0000256" key="5">
    <source>
        <dbReference type="ARBA" id="ARBA00023306"/>
    </source>
</evidence>
<evidence type="ECO:0000313" key="10">
    <source>
        <dbReference type="EMBL" id="WRP15196.1"/>
    </source>
</evidence>
<reference evidence="11" key="1">
    <citation type="submission" date="2023-12" db="EMBL/GenBank/DDBJ databases">
        <title>Novel isolates from deep terrestrial aquifers shed light on the physiology and ecology of the class Limnochordia.</title>
        <authorList>
            <person name="Karnachuk O.V."/>
            <person name="Lukina A.P."/>
            <person name="Avakyan M.R."/>
            <person name="Kadnikov V."/>
            <person name="Begmatov S."/>
            <person name="Beletsky A.V."/>
            <person name="Mardanov A.V."/>
            <person name="Ravin N.V."/>
        </authorList>
    </citation>
    <scope>NUCLEOTIDE SEQUENCE [LARGE SCALE GENOMIC DNA]</scope>
    <source>
        <strain evidence="11">LN</strain>
    </source>
</reference>
<dbReference type="Pfam" id="PF08245">
    <property type="entry name" value="Mur_ligase_M"/>
    <property type="match status" value="1"/>
</dbReference>
<dbReference type="SUPFAM" id="SSF53623">
    <property type="entry name" value="MurD-like peptide ligases, catalytic domain"/>
    <property type="match status" value="1"/>
</dbReference>
<feature type="domain" description="Mur ligase C-terminal" evidence="8">
    <location>
        <begin position="379"/>
        <end position="512"/>
    </location>
</feature>
<feature type="domain" description="Mur ligase N-terminal catalytic" evidence="7">
    <location>
        <begin position="46"/>
        <end position="125"/>
    </location>
</feature>
<evidence type="ECO:0000259" key="9">
    <source>
        <dbReference type="Pfam" id="PF08245"/>
    </source>
</evidence>
<organism evidence="10 11">
    <name type="scientific">Geochorda subterranea</name>
    <dbReference type="NCBI Taxonomy" id="3109564"/>
    <lineage>
        <taxon>Bacteria</taxon>
        <taxon>Bacillati</taxon>
        <taxon>Bacillota</taxon>
        <taxon>Limnochordia</taxon>
        <taxon>Limnochordales</taxon>
        <taxon>Geochordaceae</taxon>
        <taxon>Geochorda</taxon>
    </lineage>
</organism>
<dbReference type="InterPro" id="IPR035911">
    <property type="entry name" value="MurE/MurF_N"/>
</dbReference>
<evidence type="ECO:0000256" key="4">
    <source>
        <dbReference type="ARBA" id="ARBA00022984"/>
    </source>
</evidence>
<dbReference type="InterPro" id="IPR036615">
    <property type="entry name" value="Mur_ligase_C_dom_sf"/>
</dbReference>
<comment type="pathway">
    <text evidence="1">Cell wall biogenesis; peptidoglycan biosynthesis.</text>
</comment>
<dbReference type="SUPFAM" id="SSF53244">
    <property type="entry name" value="MurD-like peptide ligases, peptide-binding domain"/>
    <property type="match status" value="1"/>
</dbReference>
<dbReference type="InterPro" id="IPR013221">
    <property type="entry name" value="Mur_ligase_cen"/>
</dbReference>
<sequence>MKPIGRRDQERQQGAADAAVPLTRLLEAVPNLLGVSSGRADEDGWIRGLTADSRSVRPGDCFVAIRGTRLDGHAYVDEAVRRGAAAVVVDRPEVSRRLASLEPRLPVVLVGDSRLALAWMAAAWYRHPSDALHVVGVTGTVGKTSTALYARQLLETAGIPTGAVGTLGIFTSTGWRPSELTTPDPMTLQAALRDMADEGLHAATLEVSSHALLQHRAASVRLRTGVLTEMAPHEHVDVHPTFEAYLQAKARLLDLLDPEAILVYHAGNTHSRTLAARWPAPQRIGYQLRDGSAALGVGPSEGEGARVEGRIRGLDLSGIALELHVAVDARPALTMPVHLSLVGPQAALAAVGAAAVALAMGVPPEALRHGLAGLHPLRRRTEVLMREPFVVIDDTAAHPASLERLLGTLAACRARGIVLLMGIRGSRGVEINARNGQVVAAWSHRLPIEAIVVTDAEEAVGPRDRVLPEERRAVLSALASGPIPPLHLPGLEQAVAAALHRIRPGGVLVMTGTQALDGAASLLLRRLGREDGAGRAEV</sequence>
<dbReference type="Gene3D" id="3.90.190.20">
    <property type="entry name" value="Mur ligase, C-terminal domain"/>
    <property type="match status" value="1"/>
</dbReference>
<dbReference type="RefSeq" id="WP_324669588.1">
    <property type="nucleotide sequence ID" value="NZ_CP141614.1"/>
</dbReference>
<feature type="domain" description="Mur ligase central" evidence="9">
    <location>
        <begin position="137"/>
        <end position="278"/>
    </location>
</feature>
<dbReference type="GO" id="GO:0016874">
    <property type="term" value="F:ligase activity"/>
    <property type="evidence" value="ECO:0007669"/>
    <property type="project" value="UniProtKB-KW"/>
</dbReference>
<keyword evidence="5" id="KW-0131">Cell cycle</keyword>
<evidence type="ECO:0000256" key="1">
    <source>
        <dbReference type="ARBA" id="ARBA00004752"/>
    </source>
</evidence>
<keyword evidence="6" id="KW-0961">Cell wall biogenesis/degradation</keyword>
<dbReference type="Pfam" id="PF02875">
    <property type="entry name" value="Mur_ligase_C"/>
    <property type="match status" value="1"/>
</dbReference>
<dbReference type="EMBL" id="CP141614">
    <property type="protein sequence ID" value="WRP15196.1"/>
    <property type="molecule type" value="Genomic_DNA"/>
</dbReference>
<gene>
    <name evidence="10" type="ORF">VLY81_03225</name>
</gene>
<proteinExistence type="predicted"/>
<dbReference type="InterPro" id="IPR000713">
    <property type="entry name" value="Mur_ligase_N"/>
</dbReference>
<evidence type="ECO:0000259" key="8">
    <source>
        <dbReference type="Pfam" id="PF02875"/>
    </source>
</evidence>
<name>A0ABZ1BRV5_9FIRM</name>
<keyword evidence="10" id="KW-0436">Ligase</keyword>
<dbReference type="Gene3D" id="3.40.1390.10">
    <property type="entry name" value="MurE/MurF, N-terminal domain"/>
    <property type="match status" value="1"/>
</dbReference>
<accession>A0ABZ1BRV5</accession>
<evidence type="ECO:0000256" key="3">
    <source>
        <dbReference type="ARBA" id="ARBA00022960"/>
    </source>
</evidence>
<dbReference type="Gene3D" id="3.40.1190.10">
    <property type="entry name" value="Mur-like, catalytic domain"/>
    <property type="match status" value="1"/>
</dbReference>
<dbReference type="PANTHER" id="PTHR23135:SF4">
    <property type="entry name" value="UDP-N-ACETYLMURAMOYL-L-ALANYL-D-GLUTAMATE--2,6-DIAMINOPIMELATE LIGASE MURE HOMOLOG, CHLOROPLASTIC"/>
    <property type="match status" value="1"/>
</dbReference>
<dbReference type="Pfam" id="PF01225">
    <property type="entry name" value="Mur_ligase"/>
    <property type="match status" value="1"/>
</dbReference>
<evidence type="ECO:0000259" key="7">
    <source>
        <dbReference type="Pfam" id="PF01225"/>
    </source>
</evidence>
<dbReference type="SUPFAM" id="SSF63418">
    <property type="entry name" value="MurE/MurF N-terminal domain"/>
    <property type="match status" value="1"/>
</dbReference>
<dbReference type="InterPro" id="IPR036565">
    <property type="entry name" value="Mur-like_cat_sf"/>
</dbReference>
<evidence type="ECO:0000313" key="11">
    <source>
        <dbReference type="Proteomes" id="UP001333102"/>
    </source>
</evidence>
<protein>
    <submittedName>
        <fullName evidence="10">Mur ligase family protein</fullName>
    </submittedName>
</protein>
<evidence type="ECO:0000256" key="2">
    <source>
        <dbReference type="ARBA" id="ARBA00022618"/>
    </source>
</evidence>
<dbReference type="Proteomes" id="UP001333102">
    <property type="component" value="Chromosome"/>
</dbReference>
<keyword evidence="4" id="KW-0573">Peptidoglycan synthesis</keyword>
<keyword evidence="2" id="KW-0132">Cell division</keyword>
<dbReference type="InterPro" id="IPR004101">
    <property type="entry name" value="Mur_ligase_C"/>
</dbReference>